<evidence type="ECO:0000256" key="1">
    <source>
        <dbReference type="ARBA" id="ARBA00022723"/>
    </source>
</evidence>
<dbReference type="EMBL" id="NMUH01000891">
    <property type="protein sequence ID" value="MQL86309.1"/>
    <property type="molecule type" value="Genomic_DNA"/>
</dbReference>
<comment type="caution">
    <text evidence="6">The sequence shown here is derived from an EMBL/GenBank/DDBJ whole genome shotgun (WGS) entry which is preliminary data.</text>
</comment>
<gene>
    <name evidence="6" type="ORF">Taro_018840</name>
</gene>
<evidence type="ECO:0000256" key="4">
    <source>
        <dbReference type="PROSITE-ProRule" id="PRU00027"/>
    </source>
</evidence>
<dbReference type="PANTHER" id="PTHR46951">
    <property type="entry name" value="BED-TYPE DOMAIN-CONTAINING PROTEIN"/>
    <property type="match status" value="1"/>
</dbReference>
<dbReference type="GO" id="GO:0003677">
    <property type="term" value="F:DNA binding"/>
    <property type="evidence" value="ECO:0007669"/>
    <property type="project" value="InterPro"/>
</dbReference>
<dbReference type="InterPro" id="IPR003656">
    <property type="entry name" value="Znf_BED"/>
</dbReference>
<feature type="domain" description="BED-type" evidence="5">
    <location>
        <begin position="6"/>
        <end position="62"/>
    </location>
</feature>
<protein>
    <recommendedName>
        <fullName evidence="5">BED-type domain-containing protein</fullName>
    </recommendedName>
</protein>
<reference evidence="6" key="1">
    <citation type="submission" date="2017-07" db="EMBL/GenBank/DDBJ databases">
        <title>Taro Niue Genome Assembly and Annotation.</title>
        <authorList>
            <person name="Atibalentja N."/>
            <person name="Keating K."/>
            <person name="Fields C.J."/>
        </authorList>
    </citation>
    <scope>NUCLEOTIDE SEQUENCE</scope>
    <source>
        <strain evidence="6">Niue_2</strain>
        <tissue evidence="6">Leaf</tissue>
    </source>
</reference>
<keyword evidence="2 4" id="KW-0863">Zinc-finger</keyword>
<dbReference type="PANTHER" id="PTHR46951:SF2">
    <property type="entry name" value="BED-TYPE DOMAIN-CONTAINING PROTEIN"/>
    <property type="match status" value="1"/>
</dbReference>
<keyword evidence="3" id="KW-0862">Zinc</keyword>
<evidence type="ECO:0000313" key="7">
    <source>
        <dbReference type="Proteomes" id="UP000652761"/>
    </source>
</evidence>
<evidence type="ECO:0000259" key="5">
    <source>
        <dbReference type="PROSITE" id="PS50808"/>
    </source>
</evidence>
<name>A0A843V3P0_COLES</name>
<dbReference type="Proteomes" id="UP000652761">
    <property type="component" value="Unassembled WGS sequence"/>
</dbReference>
<dbReference type="AlphaFoldDB" id="A0A843V3P0"/>
<keyword evidence="1" id="KW-0479">Metal-binding</keyword>
<keyword evidence="7" id="KW-1185">Reference proteome</keyword>
<accession>A0A843V3P0</accession>
<evidence type="ECO:0000313" key="6">
    <source>
        <dbReference type="EMBL" id="MQL86309.1"/>
    </source>
</evidence>
<evidence type="ECO:0000256" key="2">
    <source>
        <dbReference type="ARBA" id="ARBA00022771"/>
    </source>
</evidence>
<organism evidence="6 7">
    <name type="scientific">Colocasia esculenta</name>
    <name type="common">Wild taro</name>
    <name type="synonym">Arum esculentum</name>
    <dbReference type="NCBI Taxonomy" id="4460"/>
    <lineage>
        <taxon>Eukaryota</taxon>
        <taxon>Viridiplantae</taxon>
        <taxon>Streptophyta</taxon>
        <taxon>Embryophyta</taxon>
        <taxon>Tracheophyta</taxon>
        <taxon>Spermatophyta</taxon>
        <taxon>Magnoliopsida</taxon>
        <taxon>Liliopsida</taxon>
        <taxon>Araceae</taxon>
        <taxon>Aroideae</taxon>
        <taxon>Colocasieae</taxon>
        <taxon>Colocasia</taxon>
    </lineage>
</organism>
<evidence type="ECO:0000256" key="3">
    <source>
        <dbReference type="ARBA" id="ARBA00022833"/>
    </source>
</evidence>
<proteinExistence type="predicted"/>
<dbReference type="PROSITE" id="PS50808">
    <property type="entry name" value="ZF_BED"/>
    <property type="match status" value="1"/>
</dbReference>
<dbReference type="GO" id="GO:0008270">
    <property type="term" value="F:zinc ion binding"/>
    <property type="evidence" value="ECO:0007669"/>
    <property type="project" value="UniProtKB-KW"/>
</dbReference>
<sequence length="107" mass="12074">MAKRGRSRDAVWRYGECVGESKHQVKCNYCHRVVCGGITQFKKHFVGTIGGTGPCASAPEEVREMINQKFSEKRTGRASTGKLDGNQFYFPLRFIWLSIVNLLVVHP</sequence>
<dbReference type="OrthoDB" id="695134at2759"/>